<keyword evidence="2" id="KW-1185">Reference proteome</keyword>
<comment type="caution">
    <text evidence="1">The sequence shown here is derived from an EMBL/GenBank/DDBJ whole genome shotgun (WGS) entry which is preliminary data.</text>
</comment>
<accession>A0A9P4TJV3</accession>
<name>A0A9P4TJV3_CURKU</name>
<dbReference type="OrthoDB" id="3770722at2759"/>
<dbReference type="AlphaFoldDB" id="A0A9P4TJV3"/>
<proteinExistence type="predicted"/>
<evidence type="ECO:0000313" key="1">
    <source>
        <dbReference type="EMBL" id="KAF3008475.1"/>
    </source>
</evidence>
<dbReference type="EMBL" id="SWKU01000003">
    <property type="protein sequence ID" value="KAF3008475.1"/>
    <property type="molecule type" value="Genomic_DNA"/>
</dbReference>
<gene>
    <name evidence="1" type="ORF">E8E13_004582</name>
</gene>
<organism evidence="1 2">
    <name type="scientific">Curvularia kusanoi</name>
    <name type="common">Cochliobolus kusanoi</name>
    <dbReference type="NCBI Taxonomy" id="90978"/>
    <lineage>
        <taxon>Eukaryota</taxon>
        <taxon>Fungi</taxon>
        <taxon>Dikarya</taxon>
        <taxon>Ascomycota</taxon>
        <taxon>Pezizomycotina</taxon>
        <taxon>Dothideomycetes</taxon>
        <taxon>Pleosporomycetidae</taxon>
        <taxon>Pleosporales</taxon>
        <taxon>Pleosporineae</taxon>
        <taxon>Pleosporaceae</taxon>
        <taxon>Curvularia</taxon>
    </lineage>
</organism>
<reference evidence="1" key="1">
    <citation type="submission" date="2019-04" db="EMBL/GenBank/DDBJ databases">
        <title>Sequencing of skin fungus with MAO and IRED activity.</title>
        <authorList>
            <person name="Marsaioli A.J."/>
            <person name="Bonatto J.M.C."/>
            <person name="Reis Junior O."/>
        </authorList>
    </citation>
    <scope>NUCLEOTIDE SEQUENCE</scope>
    <source>
        <strain evidence="1">30M1</strain>
    </source>
</reference>
<dbReference type="Proteomes" id="UP000801428">
    <property type="component" value="Unassembled WGS sequence"/>
</dbReference>
<protein>
    <submittedName>
        <fullName evidence="1">Uncharacterized protein</fullName>
    </submittedName>
</protein>
<evidence type="ECO:0000313" key="2">
    <source>
        <dbReference type="Proteomes" id="UP000801428"/>
    </source>
</evidence>
<sequence>MSADYAAQELLRHHRQRITALRQRLFELLQQPVHIRCIELPILISEIQEVLCEQRAYTSPGNGESIPTPNQTLARTIVPFLPTPVYREQHEAEFERSLNYVEVQNKILWSLETYDTYLSPISAYAWTCNIVPGRQWPKPLHALRLCYYMRSLGYDTYAVIETTESAEPDHKITLLNLLVADPDSEKRGVKHDHLYWRQDIATGWAIPEPYKCASRPACTLGTFSLGQSARSFLRADPQASEIPRLRGGEAAEPFRLSQAIEEINAIRAQLWRERLYADREAIDADEVDEERLIQAIRRTG</sequence>